<evidence type="ECO:0000256" key="1">
    <source>
        <dbReference type="SAM" id="MobiDB-lite"/>
    </source>
</evidence>
<proteinExistence type="predicted"/>
<feature type="compositionally biased region" description="Low complexity" evidence="1">
    <location>
        <begin position="462"/>
        <end position="478"/>
    </location>
</feature>
<dbReference type="EMBL" id="GBRH01233916">
    <property type="protein sequence ID" value="JAD63979.1"/>
    <property type="molecule type" value="Transcribed_RNA"/>
</dbReference>
<accession>A0A0A9BJ28</accession>
<evidence type="ECO:0000313" key="2">
    <source>
        <dbReference type="EMBL" id="JAD63979.1"/>
    </source>
</evidence>
<sequence>MVELRVFQETSDASQRPAAALTSSPSSDVSLPGGKDEVSVIKAGLRKVKILTDLVSTRRSKKTCQDDEGSEDKCCVNSDGAEYPCDTESLDDGLDDRAQEDEIGDSTIRKSFSYGSLQSFSYVGGLVYAHAKIDVQHEGWIYYSHRKSDVGSHVEGVLSSTTEETVLPTGKRSILPWRKRKLSLRSLKAKGEPLLKKAYGEEGGDDIDYDRRLLTPSDESISEVSRGDDGSANGLASEFGDDNFVVGNWELKEILSRDGHMKLSSQVFFASIDQRSERAAGESACTALVAVIADWFQVNQNTMPIQSQYDSLILEGSLEWRNLCENETYRERFPDKHFDLETILHAKIRPLTVSPSKSFIGFFQPEVDDDMSGFDFLNGAMSFDNIWDEITQAAESSSYDSPNLYIVSWNDHFFLLKVEHDAYYIIDTLGERLYEGCSKAYILKFDDNTTIHKVPAEKKPSSPDSSGPLKDSSGSESSSTEDSEIDIEENMLVSKGKESCKEYIKSFLAAIPIRELQVDIKKGLMASTPLHHRLQIEFHYTQSSPKETAPAPQLLTIDAPFEFSWPEPPRTMEVSLTPAVSVV</sequence>
<evidence type="ECO:0008006" key="3">
    <source>
        <dbReference type="Google" id="ProtNLM"/>
    </source>
</evidence>
<dbReference type="PANTHER" id="PTHR31182:SF15">
    <property type="entry name" value="F26K24.5 PROTEIN"/>
    <property type="match status" value="1"/>
</dbReference>
<feature type="region of interest" description="Disordered" evidence="1">
    <location>
        <begin position="454"/>
        <end position="487"/>
    </location>
</feature>
<protein>
    <recommendedName>
        <fullName evidence="3">C2 NT-type domain-containing protein</fullName>
    </recommendedName>
</protein>
<dbReference type="PANTHER" id="PTHR31182">
    <property type="entry name" value="C2 NT-TYPE DOMAIN-CONTAINING PROTEIN"/>
    <property type="match status" value="1"/>
</dbReference>
<organism evidence="2">
    <name type="scientific">Arundo donax</name>
    <name type="common">Giant reed</name>
    <name type="synonym">Donax arundinaceus</name>
    <dbReference type="NCBI Taxonomy" id="35708"/>
    <lineage>
        <taxon>Eukaryota</taxon>
        <taxon>Viridiplantae</taxon>
        <taxon>Streptophyta</taxon>
        <taxon>Embryophyta</taxon>
        <taxon>Tracheophyta</taxon>
        <taxon>Spermatophyta</taxon>
        <taxon>Magnoliopsida</taxon>
        <taxon>Liliopsida</taxon>
        <taxon>Poales</taxon>
        <taxon>Poaceae</taxon>
        <taxon>PACMAD clade</taxon>
        <taxon>Arundinoideae</taxon>
        <taxon>Arundineae</taxon>
        <taxon>Arundo</taxon>
    </lineage>
</organism>
<name>A0A0A9BJ28_ARUDO</name>
<dbReference type="AlphaFoldDB" id="A0A0A9BJ28"/>
<feature type="region of interest" description="Disordered" evidence="1">
    <location>
        <begin position="1"/>
        <end position="34"/>
    </location>
</feature>
<reference evidence="2" key="2">
    <citation type="journal article" date="2015" name="Data Brief">
        <title>Shoot transcriptome of the giant reed, Arundo donax.</title>
        <authorList>
            <person name="Barrero R.A."/>
            <person name="Guerrero F.D."/>
            <person name="Moolhuijzen P."/>
            <person name="Goolsby J.A."/>
            <person name="Tidwell J."/>
            <person name="Bellgard S.E."/>
            <person name="Bellgard M.I."/>
        </authorList>
    </citation>
    <scope>NUCLEOTIDE SEQUENCE</scope>
    <source>
        <tissue evidence="2">Shoot tissue taken approximately 20 cm above the soil surface</tissue>
    </source>
</reference>
<reference evidence="2" key="1">
    <citation type="submission" date="2014-09" db="EMBL/GenBank/DDBJ databases">
        <authorList>
            <person name="Magalhaes I.L.F."/>
            <person name="Oliveira U."/>
            <person name="Santos F.R."/>
            <person name="Vidigal T.H.D.A."/>
            <person name="Brescovit A.D."/>
            <person name="Santos A.J."/>
        </authorList>
    </citation>
    <scope>NUCLEOTIDE SEQUENCE</scope>
    <source>
        <tissue evidence="2">Shoot tissue taken approximately 20 cm above the soil surface</tissue>
    </source>
</reference>